<dbReference type="PANTHER" id="PTHR43248">
    <property type="entry name" value="2-SUCCINYL-6-HYDROXY-2,4-CYCLOHEXADIENE-1-CARBOXYLATE SYNTHASE"/>
    <property type="match status" value="1"/>
</dbReference>
<feature type="signal peptide" evidence="4">
    <location>
        <begin position="1"/>
        <end position="31"/>
    </location>
</feature>
<reference evidence="7 8" key="1">
    <citation type="submission" date="2021-03" db="EMBL/GenBank/DDBJ databases">
        <title>Sequencing the genomes of 1000 actinobacteria strains.</title>
        <authorList>
            <person name="Klenk H.-P."/>
        </authorList>
    </citation>
    <scope>NUCLEOTIDE SEQUENCE [LARGE SCALE GENOMIC DNA]</scope>
    <source>
        <strain evidence="7 8">DSM 44580</strain>
    </source>
</reference>
<keyword evidence="2 4" id="KW-0732">Signal</keyword>
<organism evidence="7 8">
    <name type="scientific">Crossiella equi</name>
    <dbReference type="NCBI Taxonomy" id="130796"/>
    <lineage>
        <taxon>Bacteria</taxon>
        <taxon>Bacillati</taxon>
        <taxon>Actinomycetota</taxon>
        <taxon>Actinomycetes</taxon>
        <taxon>Pseudonocardiales</taxon>
        <taxon>Pseudonocardiaceae</taxon>
        <taxon>Crossiella</taxon>
    </lineage>
</organism>
<evidence type="ECO:0000313" key="8">
    <source>
        <dbReference type="Proteomes" id="UP001519363"/>
    </source>
</evidence>
<proteinExistence type="inferred from homology"/>
<protein>
    <submittedName>
        <fullName evidence="7">Pimeloyl-ACP methyl ester carboxylesterase</fullName>
    </submittedName>
</protein>
<comment type="similarity">
    <text evidence="1">Belongs to the peptidase S33 family.</text>
</comment>
<sequence>MAPRVWLRRIGVVTAAAATAVTTLSGVSATAAPQDPASQHVDAVKWAPCPDAVFANDPQADRTRFGCATYQVPLDYRRPKSGTIELALLRRTADTPGQKIGSVFLNPGGPGGSGYASPIRADRRYGKDVLAKFDIIGFDPRGVARSTPLRCFTTQQEADAVFDRLPSVPFTPQQVREALAAGKDYGEACKKNAGPLIRHMSTENVARDLDVLRAAVGDRKLTYVGFSYGTLIGATYANLFPQRTRAIVIDGNVDPDLRTSDGLESDRQRAQGFELALRGFLERCELAGEKCAFSAGDPRAKFDELRTHLQKQPITLPDGKQLTLSAFTSNTSTAMYASSRFAPLAVALQQAYQVLHPVDARSRSREAVSDFLTRSGNHGKLDATADTPYSGDDSFYGVNCIDKPYPRVGLAYPVIAKIWEKESTTFGRFQAFDALPCAYWPGGADRYAGPWNKKTENPVVVIGNYYDPATPYAFAQRMAQQLGNARLVSVDSFGHAILGNSKCADDITTAYLADLKAPANGILCQPNAQPFA</sequence>
<dbReference type="InterPro" id="IPR051601">
    <property type="entry name" value="Serine_prot/Carboxylest_S33"/>
</dbReference>
<dbReference type="InterPro" id="IPR029058">
    <property type="entry name" value="AB_hydrolase_fold"/>
</dbReference>
<evidence type="ECO:0000313" key="7">
    <source>
        <dbReference type="EMBL" id="MBP2472953.1"/>
    </source>
</evidence>
<feature type="chain" id="PRO_5046739025" evidence="4">
    <location>
        <begin position="32"/>
        <end position="532"/>
    </location>
</feature>
<feature type="domain" description="Peptidase S33 tripeptidyl aminopeptidase-like C-terminal" evidence="6">
    <location>
        <begin position="425"/>
        <end position="524"/>
    </location>
</feature>
<dbReference type="InterPro" id="IPR000073">
    <property type="entry name" value="AB_hydrolase_1"/>
</dbReference>
<evidence type="ECO:0000259" key="6">
    <source>
        <dbReference type="Pfam" id="PF08386"/>
    </source>
</evidence>
<feature type="domain" description="AB hydrolase-1" evidence="5">
    <location>
        <begin position="103"/>
        <end position="285"/>
    </location>
</feature>
<evidence type="ECO:0000256" key="1">
    <source>
        <dbReference type="ARBA" id="ARBA00010088"/>
    </source>
</evidence>
<dbReference type="EMBL" id="JAGIOO010000001">
    <property type="protein sequence ID" value="MBP2472953.1"/>
    <property type="molecule type" value="Genomic_DNA"/>
</dbReference>
<dbReference type="Pfam" id="PF08386">
    <property type="entry name" value="Abhydrolase_4"/>
    <property type="match status" value="1"/>
</dbReference>
<keyword evidence="8" id="KW-1185">Reference proteome</keyword>
<dbReference type="SUPFAM" id="SSF53474">
    <property type="entry name" value="alpha/beta-Hydrolases"/>
    <property type="match status" value="1"/>
</dbReference>
<evidence type="ECO:0000256" key="4">
    <source>
        <dbReference type="SAM" id="SignalP"/>
    </source>
</evidence>
<name>A0ABS5A8P5_9PSEU</name>
<dbReference type="InterPro" id="IPR013595">
    <property type="entry name" value="Pept_S33_TAP-like_C"/>
</dbReference>
<dbReference type="Pfam" id="PF00561">
    <property type="entry name" value="Abhydrolase_1"/>
    <property type="match status" value="1"/>
</dbReference>
<evidence type="ECO:0000256" key="3">
    <source>
        <dbReference type="ARBA" id="ARBA00022801"/>
    </source>
</evidence>
<dbReference type="Gene3D" id="3.40.50.1820">
    <property type="entry name" value="alpha/beta hydrolase"/>
    <property type="match status" value="1"/>
</dbReference>
<dbReference type="PANTHER" id="PTHR43248:SF29">
    <property type="entry name" value="TRIPEPTIDYL AMINOPEPTIDASE"/>
    <property type="match status" value="1"/>
</dbReference>
<evidence type="ECO:0000259" key="5">
    <source>
        <dbReference type="Pfam" id="PF00561"/>
    </source>
</evidence>
<gene>
    <name evidence="7" type="ORF">JOF53_001825</name>
</gene>
<accession>A0ABS5A8P5</accession>
<evidence type="ECO:0000256" key="2">
    <source>
        <dbReference type="ARBA" id="ARBA00022729"/>
    </source>
</evidence>
<dbReference type="Proteomes" id="UP001519363">
    <property type="component" value="Unassembled WGS sequence"/>
</dbReference>
<keyword evidence="3" id="KW-0378">Hydrolase</keyword>
<dbReference type="RefSeq" id="WP_249044789.1">
    <property type="nucleotide sequence ID" value="NZ_JAGIOO010000001.1"/>
</dbReference>
<comment type="caution">
    <text evidence="7">The sequence shown here is derived from an EMBL/GenBank/DDBJ whole genome shotgun (WGS) entry which is preliminary data.</text>
</comment>